<reference evidence="1 2" key="1">
    <citation type="submission" date="2021-03" db="EMBL/GenBank/DDBJ databases">
        <title>Genomic Encyclopedia of Type Strains, Phase IV (KMG-IV): sequencing the most valuable type-strain genomes for metagenomic binning, comparative biology and taxonomic classification.</title>
        <authorList>
            <person name="Goeker M."/>
        </authorList>
    </citation>
    <scope>NUCLEOTIDE SEQUENCE [LARGE SCALE GENOMIC DNA]</scope>
    <source>
        <strain evidence="1 2">DSM 6139</strain>
    </source>
</reference>
<evidence type="ECO:0000313" key="1">
    <source>
        <dbReference type="EMBL" id="MBP1917757.1"/>
    </source>
</evidence>
<name>A0ABS4FZM9_9CLOT</name>
<sequence length="112" mass="13355">MDFEERYYDLKRRHADVFGVQPGAEETEDEFLKRLPLREKLADDVFELASEYVKSELENSGKPLDIVLYPAYILDTFEESETSEYLFTYLRDIIKYEDIIEGSLVERVNRMR</sequence>
<accession>A0ABS4FZM9</accession>
<dbReference type="RefSeq" id="WP_209457999.1">
    <property type="nucleotide sequence ID" value="NZ_JAGGKC010000001.1"/>
</dbReference>
<proteinExistence type="predicted"/>
<organism evidence="1 2">
    <name type="scientific">Youngiibacter multivorans</name>
    <dbReference type="NCBI Taxonomy" id="937251"/>
    <lineage>
        <taxon>Bacteria</taxon>
        <taxon>Bacillati</taxon>
        <taxon>Bacillota</taxon>
        <taxon>Clostridia</taxon>
        <taxon>Eubacteriales</taxon>
        <taxon>Clostridiaceae</taxon>
        <taxon>Youngiibacter</taxon>
    </lineage>
</organism>
<evidence type="ECO:0000313" key="2">
    <source>
        <dbReference type="Proteomes" id="UP001519271"/>
    </source>
</evidence>
<dbReference type="Proteomes" id="UP001519271">
    <property type="component" value="Unassembled WGS sequence"/>
</dbReference>
<gene>
    <name evidence="1" type="ORF">J2Z34_000220</name>
</gene>
<keyword evidence="2" id="KW-1185">Reference proteome</keyword>
<comment type="caution">
    <text evidence="1">The sequence shown here is derived from an EMBL/GenBank/DDBJ whole genome shotgun (WGS) entry which is preliminary data.</text>
</comment>
<dbReference type="EMBL" id="JAGGKC010000001">
    <property type="protein sequence ID" value="MBP1917757.1"/>
    <property type="molecule type" value="Genomic_DNA"/>
</dbReference>
<protein>
    <submittedName>
        <fullName evidence="1">Peroxiredoxin</fullName>
    </submittedName>
</protein>